<dbReference type="Proteomes" id="UP000078559">
    <property type="component" value="Chromosome 7"/>
</dbReference>
<keyword evidence="2" id="KW-1185">Reference proteome</keyword>
<evidence type="ECO:0000313" key="1">
    <source>
        <dbReference type="EMBL" id="KUI71650.1"/>
    </source>
</evidence>
<gene>
    <name evidence="1" type="ORF">VM1G_06658</name>
</gene>
<organism evidence="1 2">
    <name type="scientific">Cytospora mali</name>
    <name type="common">Apple Valsa canker fungus</name>
    <name type="synonym">Valsa mali</name>
    <dbReference type="NCBI Taxonomy" id="578113"/>
    <lineage>
        <taxon>Eukaryota</taxon>
        <taxon>Fungi</taxon>
        <taxon>Dikarya</taxon>
        <taxon>Ascomycota</taxon>
        <taxon>Pezizomycotina</taxon>
        <taxon>Sordariomycetes</taxon>
        <taxon>Sordariomycetidae</taxon>
        <taxon>Diaporthales</taxon>
        <taxon>Cytosporaceae</taxon>
        <taxon>Cytospora</taxon>
    </lineage>
</organism>
<accession>A0A194W6E9</accession>
<dbReference type="AlphaFoldDB" id="A0A194W6E9"/>
<proteinExistence type="predicted"/>
<reference evidence="1" key="1">
    <citation type="submission" date="2014-12" db="EMBL/GenBank/DDBJ databases">
        <title>Genome Sequence of Valsa Canker Pathogens Uncovers a Specific Adaption of Colonization on Woody Bark.</title>
        <authorList>
            <person name="Yin Z."/>
            <person name="Liu H."/>
            <person name="Gao X."/>
            <person name="Li Z."/>
            <person name="Song N."/>
            <person name="Ke X."/>
            <person name="Dai Q."/>
            <person name="Wu Y."/>
            <person name="Sun Y."/>
            <person name="Xu J.-R."/>
            <person name="Kang Z.K."/>
            <person name="Wang L."/>
            <person name="Huang L."/>
        </authorList>
    </citation>
    <scope>NUCLEOTIDE SEQUENCE [LARGE SCALE GENOMIC DNA]</scope>
    <source>
        <strain evidence="1">03-8</strain>
    </source>
</reference>
<name>A0A194W6E9_CYTMA</name>
<protein>
    <submittedName>
        <fullName evidence="1">Uncharacterized protein</fullName>
    </submittedName>
</protein>
<evidence type="ECO:0000313" key="2">
    <source>
        <dbReference type="Proteomes" id="UP000078559"/>
    </source>
</evidence>
<sequence>MLWYRTLRIDALRCNSISYSRGLPVTKSHDFPDLADQIAATVNIQLHKVIIHLTPSVAEPGPAVLVLAHSRISARPSASAPAFVRTHSA</sequence>
<dbReference type="EMBL" id="CM003104">
    <property type="protein sequence ID" value="KUI71650.1"/>
    <property type="molecule type" value="Genomic_DNA"/>
</dbReference>